<accession>A0A9P7ZDH8</accession>
<feature type="compositionally biased region" description="Low complexity" evidence="1">
    <location>
        <begin position="139"/>
        <end position="154"/>
    </location>
</feature>
<evidence type="ECO:0000256" key="1">
    <source>
        <dbReference type="SAM" id="MobiDB-lite"/>
    </source>
</evidence>
<reference evidence="2" key="1">
    <citation type="journal article" date="2021" name="IMA Fungus">
        <title>Genomic characterization of three marine fungi, including Emericellopsis atlantica sp. nov. with signatures of a generalist lifestyle and marine biomass degradation.</title>
        <authorList>
            <person name="Hagestad O.C."/>
            <person name="Hou L."/>
            <person name="Andersen J.H."/>
            <person name="Hansen E.H."/>
            <person name="Altermark B."/>
            <person name="Li C."/>
            <person name="Kuhnert E."/>
            <person name="Cox R.J."/>
            <person name="Crous P.W."/>
            <person name="Spatafora J.W."/>
            <person name="Lail K."/>
            <person name="Amirebrahimi M."/>
            <person name="Lipzen A."/>
            <person name="Pangilinan J."/>
            <person name="Andreopoulos W."/>
            <person name="Hayes R.D."/>
            <person name="Ng V."/>
            <person name="Grigoriev I.V."/>
            <person name="Jackson S.A."/>
            <person name="Sutton T.D.S."/>
            <person name="Dobson A.D.W."/>
            <person name="Rama T."/>
        </authorList>
    </citation>
    <scope>NUCLEOTIDE SEQUENCE</scope>
    <source>
        <strain evidence="2">TS7</strain>
    </source>
</reference>
<name>A0A9P7ZDH8_9HYPO</name>
<feature type="compositionally biased region" description="Basic and acidic residues" evidence="1">
    <location>
        <begin position="292"/>
        <end position="302"/>
    </location>
</feature>
<keyword evidence="3" id="KW-1185">Reference proteome</keyword>
<organism evidence="2 3">
    <name type="scientific">Emericellopsis atlantica</name>
    <dbReference type="NCBI Taxonomy" id="2614577"/>
    <lineage>
        <taxon>Eukaryota</taxon>
        <taxon>Fungi</taxon>
        <taxon>Dikarya</taxon>
        <taxon>Ascomycota</taxon>
        <taxon>Pezizomycotina</taxon>
        <taxon>Sordariomycetes</taxon>
        <taxon>Hypocreomycetidae</taxon>
        <taxon>Hypocreales</taxon>
        <taxon>Bionectriaceae</taxon>
        <taxon>Emericellopsis</taxon>
    </lineage>
</organism>
<dbReference type="GeneID" id="70290888"/>
<feature type="region of interest" description="Disordered" evidence="1">
    <location>
        <begin position="1"/>
        <end position="262"/>
    </location>
</feature>
<evidence type="ECO:0008006" key="4">
    <source>
        <dbReference type="Google" id="ProtNLM"/>
    </source>
</evidence>
<proteinExistence type="predicted"/>
<comment type="caution">
    <text evidence="2">The sequence shown here is derived from an EMBL/GenBank/DDBJ whole genome shotgun (WGS) entry which is preliminary data.</text>
</comment>
<feature type="compositionally biased region" description="Low complexity" evidence="1">
    <location>
        <begin position="247"/>
        <end position="258"/>
    </location>
</feature>
<protein>
    <recommendedName>
        <fullName evidence="4">Myb-like domain-containing protein</fullName>
    </recommendedName>
</protein>
<feature type="region of interest" description="Disordered" evidence="1">
    <location>
        <begin position="290"/>
        <end position="329"/>
    </location>
</feature>
<dbReference type="AlphaFoldDB" id="A0A9P7ZDH8"/>
<evidence type="ECO:0000313" key="3">
    <source>
        <dbReference type="Proteomes" id="UP000887229"/>
    </source>
</evidence>
<dbReference type="RefSeq" id="XP_046113616.1">
    <property type="nucleotide sequence ID" value="XM_046259985.1"/>
</dbReference>
<evidence type="ECO:0000313" key="2">
    <source>
        <dbReference type="EMBL" id="KAG9249692.1"/>
    </source>
</evidence>
<gene>
    <name evidence="2" type="ORF">F5Z01DRAFT_468701</name>
</gene>
<feature type="compositionally biased region" description="Polar residues" evidence="1">
    <location>
        <begin position="81"/>
        <end position="97"/>
    </location>
</feature>
<dbReference type="Proteomes" id="UP000887229">
    <property type="component" value="Unassembled WGS sequence"/>
</dbReference>
<dbReference type="OrthoDB" id="5153959at2759"/>
<feature type="compositionally biased region" description="Basic residues" evidence="1">
    <location>
        <begin position="116"/>
        <end position="131"/>
    </location>
</feature>
<sequence length="384" mass="41076">MHPQAPPTHGQASENIRIDGECLPWSSSRSSAVPFIPQEHDAGQSCESRSRSSPGSDGLDCSDDAAPTSSSCPKAPEACSPLSSSWSVLQGQGTEMATGTPCENEAASPKHATGTSRRRSERPRRASKRNARSIGGYATSNPDTTADSNSDNDTGASTGSHDKTRSDDESYPSPGRGEGEQGAGSGVDEADDESDSPPTKRRKQSQAPTSTRRKRGRAALSVGTDVANSPARAGTCRSACGVPSPPSSHYSSRSSPPSHTGAKFQEWFLPNAKLKRITFGGGRTTFQLQFDWDPHVDGRRADSPSSNGLRAPTSRKGVRPRGDAASSTAYTRAENEFIIRLKEGQGRRSWATIHREFNDKFPVQRTKGSLQVHYCTKLKDRTAS</sequence>
<dbReference type="EMBL" id="MU251294">
    <property type="protein sequence ID" value="KAG9249692.1"/>
    <property type="molecule type" value="Genomic_DNA"/>
</dbReference>